<proteinExistence type="inferred from homology"/>
<protein>
    <submittedName>
        <fullName evidence="6">Dehydrogenase/reductase SDR family member 7B</fullName>
    </submittedName>
</protein>
<keyword evidence="2" id="KW-0560">Oxidoreductase</keyword>
<evidence type="ECO:0000256" key="3">
    <source>
        <dbReference type="SAM" id="Phobius"/>
    </source>
</evidence>
<dbReference type="Proteomes" id="UP000267096">
    <property type="component" value="Unassembled WGS sequence"/>
</dbReference>
<dbReference type="Pfam" id="PF00106">
    <property type="entry name" value="adh_short"/>
    <property type="match status" value="1"/>
</dbReference>
<dbReference type="EMBL" id="UYRR01008647">
    <property type="protein sequence ID" value="VDK24428.1"/>
    <property type="molecule type" value="Genomic_DNA"/>
</dbReference>
<dbReference type="Gene3D" id="3.40.50.720">
    <property type="entry name" value="NAD(P)-binding Rossmann-like Domain"/>
    <property type="match status" value="1"/>
</dbReference>
<dbReference type="InterPro" id="IPR002347">
    <property type="entry name" value="SDR_fam"/>
</dbReference>
<dbReference type="PRINTS" id="PR00081">
    <property type="entry name" value="GDHRDH"/>
</dbReference>
<keyword evidence="3" id="KW-0812">Transmembrane</keyword>
<gene>
    <name evidence="4" type="ORF">ASIM_LOCUS4759</name>
</gene>
<dbReference type="OrthoDB" id="5875942at2759"/>
<dbReference type="AlphaFoldDB" id="A0A0M3JBH6"/>
<reference evidence="6" key="1">
    <citation type="submission" date="2017-02" db="UniProtKB">
        <authorList>
            <consortium name="WormBaseParasite"/>
        </authorList>
    </citation>
    <scope>IDENTIFICATION</scope>
</reference>
<dbReference type="GO" id="GO:0016491">
    <property type="term" value="F:oxidoreductase activity"/>
    <property type="evidence" value="ECO:0007669"/>
    <property type="project" value="UniProtKB-KW"/>
</dbReference>
<evidence type="ECO:0000313" key="5">
    <source>
        <dbReference type="Proteomes" id="UP000267096"/>
    </source>
</evidence>
<evidence type="ECO:0000313" key="4">
    <source>
        <dbReference type="EMBL" id="VDK24428.1"/>
    </source>
</evidence>
<dbReference type="InterPro" id="IPR036291">
    <property type="entry name" value="NAD(P)-bd_dom_sf"/>
</dbReference>
<evidence type="ECO:0000256" key="2">
    <source>
        <dbReference type="ARBA" id="ARBA00023002"/>
    </source>
</evidence>
<name>A0A0M3JBH6_ANISI</name>
<keyword evidence="5" id="KW-1185">Reference proteome</keyword>
<evidence type="ECO:0000256" key="1">
    <source>
        <dbReference type="ARBA" id="ARBA00006484"/>
    </source>
</evidence>
<dbReference type="GO" id="GO:0016020">
    <property type="term" value="C:membrane"/>
    <property type="evidence" value="ECO:0007669"/>
    <property type="project" value="TreeGrafter"/>
</dbReference>
<feature type="transmembrane region" description="Helical" evidence="3">
    <location>
        <begin position="167"/>
        <end position="185"/>
    </location>
</feature>
<comment type="similarity">
    <text evidence="1">Belongs to the short-chain dehydrogenases/reductases (SDR) family.</text>
</comment>
<dbReference type="PANTHER" id="PTHR44196">
    <property type="entry name" value="DEHYDROGENASE/REDUCTASE SDR FAMILY MEMBER 7B"/>
    <property type="match status" value="1"/>
</dbReference>
<keyword evidence="3" id="KW-1133">Transmembrane helix</keyword>
<sequence>MMEMVWQRAAQMLALVRPYLRVLLLPAGAYTLYRLIPALIPGPQHQSKLVVRNRTVLITGASSGLGRELAIKFYREGAKLILTARSIDKLKELCEELKQMQDVENENEPVYEYLDICDANGFNEIVSLAKQQPIDVLVNNAGLSMRGTCKDTSMQVYRQVRLLTPEISILICIVFGCLLHIICASS</sequence>
<keyword evidence="3" id="KW-0472">Membrane</keyword>
<evidence type="ECO:0000313" key="6">
    <source>
        <dbReference type="WBParaSite" id="ASIM_0000495201-mRNA-1"/>
    </source>
</evidence>
<accession>A0A0M3JBH6</accession>
<reference evidence="4 5" key="2">
    <citation type="submission" date="2018-11" db="EMBL/GenBank/DDBJ databases">
        <authorList>
            <consortium name="Pathogen Informatics"/>
        </authorList>
    </citation>
    <scope>NUCLEOTIDE SEQUENCE [LARGE SCALE GENOMIC DNA]</scope>
</reference>
<organism evidence="6">
    <name type="scientific">Anisakis simplex</name>
    <name type="common">Herring worm</name>
    <dbReference type="NCBI Taxonomy" id="6269"/>
    <lineage>
        <taxon>Eukaryota</taxon>
        <taxon>Metazoa</taxon>
        <taxon>Ecdysozoa</taxon>
        <taxon>Nematoda</taxon>
        <taxon>Chromadorea</taxon>
        <taxon>Rhabditida</taxon>
        <taxon>Spirurina</taxon>
        <taxon>Ascaridomorpha</taxon>
        <taxon>Ascaridoidea</taxon>
        <taxon>Anisakidae</taxon>
        <taxon>Anisakis</taxon>
        <taxon>Anisakis simplex complex</taxon>
    </lineage>
</organism>
<dbReference type="WBParaSite" id="ASIM_0000495201-mRNA-1">
    <property type="protein sequence ID" value="ASIM_0000495201-mRNA-1"/>
    <property type="gene ID" value="ASIM_0000495201"/>
</dbReference>
<dbReference type="PANTHER" id="PTHR44196:SF1">
    <property type="entry name" value="DEHYDROGENASE_REDUCTASE SDR FAMILY MEMBER 7B"/>
    <property type="match status" value="1"/>
</dbReference>
<dbReference type="SUPFAM" id="SSF51735">
    <property type="entry name" value="NAD(P)-binding Rossmann-fold domains"/>
    <property type="match status" value="1"/>
</dbReference>